<reference evidence="2" key="1">
    <citation type="submission" date="2020-05" db="EMBL/GenBank/DDBJ databases">
        <title>Mycena genomes resolve the evolution of fungal bioluminescence.</title>
        <authorList>
            <person name="Tsai I.J."/>
        </authorList>
    </citation>
    <scope>NUCLEOTIDE SEQUENCE</scope>
    <source>
        <strain evidence="2">110903Hualien_Pintung</strain>
    </source>
</reference>
<feature type="region of interest" description="Disordered" evidence="1">
    <location>
        <begin position="24"/>
        <end position="43"/>
    </location>
</feature>
<dbReference type="OrthoDB" id="432970at2759"/>
<accession>A0A8H6W7N8</accession>
<dbReference type="AlphaFoldDB" id="A0A8H6W7N8"/>
<evidence type="ECO:0000313" key="3">
    <source>
        <dbReference type="Proteomes" id="UP000613580"/>
    </source>
</evidence>
<gene>
    <name evidence="2" type="ORF">HMN09_00754600</name>
</gene>
<proteinExistence type="predicted"/>
<dbReference type="Proteomes" id="UP000613580">
    <property type="component" value="Unassembled WGS sequence"/>
</dbReference>
<protein>
    <submittedName>
        <fullName evidence="2">Uncharacterized protein</fullName>
    </submittedName>
</protein>
<feature type="compositionally biased region" description="Polar residues" evidence="1">
    <location>
        <begin position="26"/>
        <end position="41"/>
    </location>
</feature>
<dbReference type="EMBL" id="JACAZE010000009">
    <property type="protein sequence ID" value="KAF7306001.1"/>
    <property type="molecule type" value="Genomic_DNA"/>
</dbReference>
<organism evidence="2 3">
    <name type="scientific">Mycena chlorophos</name>
    <name type="common">Agaric fungus</name>
    <name type="synonym">Agaricus chlorophos</name>
    <dbReference type="NCBI Taxonomy" id="658473"/>
    <lineage>
        <taxon>Eukaryota</taxon>
        <taxon>Fungi</taxon>
        <taxon>Dikarya</taxon>
        <taxon>Basidiomycota</taxon>
        <taxon>Agaricomycotina</taxon>
        <taxon>Agaricomycetes</taxon>
        <taxon>Agaricomycetidae</taxon>
        <taxon>Agaricales</taxon>
        <taxon>Marasmiineae</taxon>
        <taxon>Mycenaceae</taxon>
        <taxon>Mycena</taxon>
    </lineage>
</organism>
<name>A0A8H6W7N8_MYCCL</name>
<evidence type="ECO:0000256" key="1">
    <source>
        <dbReference type="SAM" id="MobiDB-lite"/>
    </source>
</evidence>
<evidence type="ECO:0000313" key="2">
    <source>
        <dbReference type="EMBL" id="KAF7306001.1"/>
    </source>
</evidence>
<keyword evidence="3" id="KW-1185">Reference proteome</keyword>
<sequence length="183" mass="20112">MSASEPNPSDILLWLEPIANAPIGKPTSQNAPRHPSGTTNFRKCDDGHLHEGRLELITWDCPEEGLGWGACLKEESDDLKKTFETEYEGDLLKFFDYWPQGFRWTCCGLSGDVNYGCDHHGTGKTPCTCDFCRMGKPLPNSIYLEKTAARHGLKLSRGPDPRSSHLGLGAMAASARTAMGLPM</sequence>
<comment type="caution">
    <text evidence="2">The sequence shown here is derived from an EMBL/GenBank/DDBJ whole genome shotgun (WGS) entry which is preliminary data.</text>
</comment>